<evidence type="ECO:0000313" key="1">
    <source>
        <dbReference type="EMBL" id="EYC52757.1"/>
    </source>
</evidence>
<dbReference type="AlphaFoldDB" id="A0A016XME8"/>
<comment type="caution">
    <text evidence="1">The sequence shown here is derived from an EMBL/GenBank/DDBJ whole genome shotgun (WGS) entry which is preliminary data.</text>
</comment>
<evidence type="ECO:0000313" key="2">
    <source>
        <dbReference type="Proteomes" id="UP000023268"/>
    </source>
</evidence>
<gene>
    <name evidence="1" type="ORF">AZ34_02350</name>
</gene>
<accession>A0A016XME8</accession>
<protein>
    <submittedName>
        <fullName evidence="1">Uncharacterized protein</fullName>
    </submittedName>
</protein>
<dbReference type="RefSeq" id="WP_035604385.1">
    <property type="nucleotide sequence ID" value="NZ_JEMG01000001.1"/>
</dbReference>
<proteinExistence type="predicted"/>
<organism evidence="1 2">
    <name type="scientific">Hylemonella gracilis str. Niagara R</name>
    <dbReference type="NCBI Taxonomy" id="1458275"/>
    <lineage>
        <taxon>Bacteria</taxon>
        <taxon>Pseudomonadati</taxon>
        <taxon>Pseudomonadota</taxon>
        <taxon>Betaproteobacteria</taxon>
        <taxon>Burkholderiales</taxon>
        <taxon>Comamonadaceae</taxon>
        <taxon>Hylemonella</taxon>
    </lineage>
</organism>
<dbReference type="EMBL" id="JEMG01000001">
    <property type="protein sequence ID" value="EYC52757.1"/>
    <property type="molecule type" value="Genomic_DNA"/>
</dbReference>
<name>A0A016XME8_9BURK</name>
<dbReference type="Proteomes" id="UP000023268">
    <property type="component" value="Unassembled WGS sequence"/>
</dbReference>
<sequence>MNSAELWQEVFQNLSKNAEVYLSSEKIRDKYKDPKTSIIFLVDDLDHGVNACIRRTAQSTYEIRILAGLVGALERFSEQAIFSYPSLFQSLDRHDQKKVDATRSYLLYLWLDFVFCHEWAHALCGHLDFDTRVHEWYEMENEEFATKGIKDEICQRMEAEADSFAAKFSLARFSTYWDSLSRDLYPSHDGQAALRDYVMAILLLFRFFEELRSKGTKPKNTHPTPFTRAFIFMAFCLGEYKNIPRLPILSSKEKDRLFGVAAMDFYVTALGITPAAYLAKLVEATNFTASVGTVIDKIGLQNFRITK</sequence>
<reference evidence="1 2" key="1">
    <citation type="submission" date="2014-02" db="EMBL/GenBank/DDBJ databases">
        <title>Draft Genome of Hylemonella gracilis isolated from the Niagara River.</title>
        <authorList>
            <person name="Pawlowski D.R."/>
            <person name="Koudelka G.B."/>
        </authorList>
    </citation>
    <scope>NUCLEOTIDE SEQUENCE [LARGE SCALE GENOMIC DNA]</scope>
    <source>
        <strain evidence="1 2">Niagara R</strain>
    </source>
</reference>